<gene>
    <name evidence="6" type="ORF">PS2015_592</name>
</gene>
<dbReference type="RefSeq" id="WP_058020802.1">
    <property type="nucleotide sequence ID" value="NZ_CP013189.1"/>
</dbReference>
<dbReference type="InterPro" id="IPR000160">
    <property type="entry name" value="GGDEF_dom"/>
</dbReference>
<dbReference type="SMART" id="SM00052">
    <property type="entry name" value="EAL"/>
    <property type="match status" value="1"/>
</dbReference>
<evidence type="ECO:0000259" key="4">
    <source>
        <dbReference type="PROSITE" id="PS50883"/>
    </source>
</evidence>
<feature type="domain" description="EAL" evidence="4">
    <location>
        <begin position="585"/>
        <end position="838"/>
    </location>
</feature>
<dbReference type="KEGG" id="pspi:PS2015_592"/>
<dbReference type="SUPFAM" id="SSF55785">
    <property type="entry name" value="PYP-like sensor domain (PAS domain)"/>
    <property type="match status" value="1"/>
</dbReference>
<dbReference type="NCBIfam" id="TIGR00254">
    <property type="entry name" value="GGDEF"/>
    <property type="match status" value="1"/>
</dbReference>
<feature type="domain" description="PAS" evidence="3">
    <location>
        <begin position="284"/>
        <end position="336"/>
    </location>
</feature>
<organism evidence="6 7">
    <name type="scientific">Pseudohongiella spirulinae</name>
    <dbReference type="NCBI Taxonomy" id="1249552"/>
    <lineage>
        <taxon>Bacteria</taxon>
        <taxon>Pseudomonadati</taxon>
        <taxon>Pseudomonadota</taxon>
        <taxon>Gammaproteobacteria</taxon>
        <taxon>Pseudomonadales</taxon>
        <taxon>Pseudohongiellaceae</taxon>
        <taxon>Pseudohongiella</taxon>
    </lineage>
</organism>
<dbReference type="Pfam" id="PF00563">
    <property type="entry name" value="EAL"/>
    <property type="match status" value="1"/>
</dbReference>
<dbReference type="CDD" id="cd01948">
    <property type="entry name" value="EAL"/>
    <property type="match status" value="1"/>
</dbReference>
<dbReference type="AlphaFoldDB" id="A0A0S2KAD0"/>
<feature type="transmembrane region" description="Helical" evidence="2">
    <location>
        <begin position="121"/>
        <end position="141"/>
    </location>
</feature>
<dbReference type="SUPFAM" id="SSF55073">
    <property type="entry name" value="Nucleotide cyclase"/>
    <property type="match status" value="1"/>
</dbReference>
<dbReference type="InterPro" id="IPR043128">
    <property type="entry name" value="Rev_trsase/Diguanyl_cyclase"/>
</dbReference>
<dbReference type="InterPro" id="IPR029787">
    <property type="entry name" value="Nucleotide_cyclase"/>
</dbReference>
<name>A0A0S2KAD0_9GAMM</name>
<evidence type="ECO:0000259" key="5">
    <source>
        <dbReference type="PROSITE" id="PS50887"/>
    </source>
</evidence>
<feature type="transmembrane region" description="Helical" evidence="2">
    <location>
        <begin position="83"/>
        <end position="101"/>
    </location>
</feature>
<comment type="cofactor">
    <cofactor evidence="1">
        <name>Mg(2+)</name>
        <dbReference type="ChEBI" id="CHEBI:18420"/>
    </cofactor>
</comment>
<dbReference type="Gene3D" id="3.20.20.450">
    <property type="entry name" value="EAL domain"/>
    <property type="match status" value="1"/>
</dbReference>
<keyword evidence="2" id="KW-0472">Membrane</keyword>
<dbReference type="FunFam" id="3.30.70.270:FF:000001">
    <property type="entry name" value="Diguanylate cyclase domain protein"/>
    <property type="match status" value="1"/>
</dbReference>
<dbReference type="GO" id="GO:0006355">
    <property type="term" value="P:regulation of DNA-templated transcription"/>
    <property type="evidence" value="ECO:0007669"/>
    <property type="project" value="InterPro"/>
</dbReference>
<dbReference type="NCBIfam" id="TIGR00229">
    <property type="entry name" value="sensory_box"/>
    <property type="match status" value="1"/>
</dbReference>
<reference evidence="6 7" key="1">
    <citation type="submission" date="2015-11" db="EMBL/GenBank/DDBJ databases">
        <authorList>
            <person name="Zhang Y."/>
            <person name="Guo Z."/>
        </authorList>
    </citation>
    <scope>NUCLEOTIDE SEQUENCE [LARGE SCALE GENOMIC DNA]</scope>
    <source>
        <strain evidence="6 7">KCTC 32221</strain>
    </source>
</reference>
<dbReference type="Pfam" id="PF17159">
    <property type="entry name" value="MASE3"/>
    <property type="match status" value="1"/>
</dbReference>
<dbReference type="SUPFAM" id="SSF141868">
    <property type="entry name" value="EAL domain-like"/>
    <property type="match status" value="1"/>
</dbReference>
<dbReference type="STRING" id="1249552.PS2015_592"/>
<evidence type="ECO:0000313" key="7">
    <source>
        <dbReference type="Proteomes" id="UP000065641"/>
    </source>
</evidence>
<proteinExistence type="predicted"/>
<dbReference type="InterPro" id="IPR035919">
    <property type="entry name" value="EAL_sf"/>
</dbReference>
<feature type="transmembrane region" description="Helical" evidence="2">
    <location>
        <begin position="12"/>
        <end position="36"/>
    </location>
</feature>
<keyword evidence="2" id="KW-0812">Transmembrane</keyword>
<feature type="transmembrane region" description="Helical" evidence="2">
    <location>
        <begin position="185"/>
        <end position="206"/>
    </location>
</feature>
<dbReference type="PROSITE" id="PS50112">
    <property type="entry name" value="PAS"/>
    <property type="match status" value="1"/>
</dbReference>
<dbReference type="OrthoDB" id="5800525at2"/>
<evidence type="ECO:0000256" key="2">
    <source>
        <dbReference type="SAM" id="Phobius"/>
    </source>
</evidence>
<dbReference type="Pfam" id="PF00989">
    <property type="entry name" value="PAS"/>
    <property type="match status" value="1"/>
</dbReference>
<feature type="transmembrane region" description="Helical" evidence="2">
    <location>
        <begin position="48"/>
        <end position="71"/>
    </location>
</feature>
<dbReference type="CDD" id="cd00130">
    <property type="entry name" value="PAS"/>
    <property type="match status" value="1"/>
</dbReference>
<dbReference type="Gene3D" id="3.30.70.270">
    <property type="match status" value="1"/>
</dbReference>
<feature type="domain" description="GGDEF" evidence="5">
    <location>
        <begin position="443"/>
        <end position="576"/>
    </location>
</feature>
<dbReference type="InterPro" id="IPR033425">
    <property type="entry name" value="MASE3"/>
</dbReference>
<evidence type="ECO:0000259" key="3">
    <source>
        <dbReference type="PROSITE" id="PS50112"/>
    </source>
</evidence>
<dbReference type="InterPro" id="IPR052155">
    <property type="entry name" value="Biofilm_reg_signaling"/>
</dbReference>
<dbReference type="SMART" id="SM00267">
    <property type="entry name" value="GGDEF"/>
    <property type="match status" value="1"/>
</dbReference>
<dbReference type="InterPro" id="IPR001633">
    <property type="entry name" value="EAL_dom"/>
</dbReference>
<dbReference type="InterPro" id="IPR035965">
    <property type="entry name" value="PAS-like_dom_sf"/>
</dbReference>
<dbReference type="GO" id="GO:0003824">
    <property type="term" value="F:catalytic activity"/>
    <property type="evidence" value="ECO:0007669"/>
    <property type="project" value="UniProtKB-ARBA"/>
</dbReference>
<sequence>MPIDRQDTMTPLLSLLRISGISLIALALPLLVWLALNNTATLISSDLFLWSHALLELLAVIIAACIFFVGWNVLDDKRPRGSLLLACAFLSVAMFDTAHLLSYPGMPDFITANIPAKTELFWLVARCIAAVSLLVYLLAASTSTGTPFAPARYAYLVSTLALTALILLLITSTPGWLNNAESLRIYTQGQILVVAVHLITLAVIWWQHKRIGLLSPAALVMAVLLMTTSEIFFLIPGQSQTLSVFIGHIYKVLAYAYLYRAMFLDTIRTPMERLQQAHAKLQTYSDQLDELLSNAPDGILGIDQNGRIRFVNPALQRLFGYSERELLGEPVEILLPISLRNRHSQLRDSYLAAPTGRPMASQRGLVGRCKDGHEIPVDIALGTHKSSGGVQITAFIRDVSERQKLERDMQHRATHDILTGLPNRQLMNDRLDRAIVHSRRHNMMFCLIMVDLDNFKDINDGWGHTLGDQLLITVARRLNRALRQGDTVARFGGDEFVILATDANDLEGARAVVEKITDAMRNVFVLGEHQFHVSASIGVALYPEHADDAETLLSHADIAMYRAKAMGRRTACFFNAGMSQDQQETQILKTRLIDALDEGALHVFYQPQYRVSDQRICGFEALLRWSPPDGSISPEVFIPVAEANGLIIPITEMVLSTACRQIRQWSDMGKPIRISVNISALHFRQKNALITFIEEQLGATGVDPTLLGIELTETALMDNTDVVAETLRHLVALGLHVSIDDFGTGYSSLASLQLFPLQTLKIDRSFMRDLAIDAKKSAIIAGLVNLADSLDLEVLAEGVETTEQYQILLSCRCDSMQGWLMNPALPAAECTRLLQNSQTIRDEDDERLITGTRTGS</sequence>
<feature type="transmembrane region" description="Helical" evidence="2">
    <location>
        <begin position="213"/>
        <end position="235"/>
    </location>
</feature>
<evidence type="ECO:0000256" key="1">
    <source>
        <dbReference type="ARBA" id="ARBA00001946"/>
    </source>
</evidence>
<dbReference type="InterPro" id="IPR013767">
    <property type="entry name" value="PAS_fold"/>
</dbReference>
<dbReference type="SMART" id="SM00091">
    <property type="entry name" value="PAS"/>
    <property type="match status" value="1"/>
</dbReference>
<dbReference type="Gene3D" id="3.30.450.20">
    <property type="entry name" value="PAS domain"/>
    <property type="match status" value="1"/>
</dbReference>
<protein>
    <recommendedName>
        <fullName evidence="8">Diguanylate cyclase</fullName>
    </recommendedName>
</protein>
<dbReference type="PANTHER" id="PTHR44757">
    <property type="entry name" value="DIGUANYLATE CYCLASE DGCP"/>
    <property type="match status" value="1"/>
</dbReference>
<keyword evidence="7" id="KW-1185">Reference proteome</keyword>
<dbReference type="CDD" id="cd01949">
    <property type="entry name" value="GGDEF"/>
    <property type="match status" value="1"/>
</dbReference>
<dbReference type="InterPro" id="IPR000014">
    <property type="entry name" value="PAS"/>
</dbReference>
<dbReference type="PROSITE" id="PS50887">
    <property type="entry name" value="GGDEF"/>
    <property type="match status" value="1"/>
</dbReference>
<evidence type="ECO:0000313" key="6">
    <source>
        <dbReference type="EMBL" id="ALO45275.1"/>
    </source>
</evidence>
<keyword evidence="2" id="KW-1133">Transmembrane helix</keyword>
<dbReference type="PANTHER" id="PTHR44757:SF2">
    <property type="entry name" value="BIOFILM ARCHITECTURE MAINTENANCE PROTEIN MBAA"/>
    <property type="match status" value="1"/>
</dbReference>
<dbReference type="Pfam" id="PF00990">
    <property type="entry name" value="GGDEF"/>
    <property type="match status" value="1"/>
</dbReference>
<accession>A0A0S2KAD0</accession>
<dbReference type="PROSITE" id="PS50883">
    <property type="entry name" value="EAL"/>
    <property type="match status" value="1"/>
</dbReference>
<evidence type="ECO:0008006" key="8">
    <source>
        <dbReference type="Google" id="ProtNLM"/>
    </source>
</evidence>
<dbReference type="EMBL" id="CP013189">
    <property type="protein sequence ID" value="ALO45275.1"/>
    <property type="molecule type" value="Genomic_DNA"/>
</dbReference>
<feature type="transmembrane region" description="Helical" evidence="2">
    <location>
        <begin position="153"/>
        <end position="173"/>
    </location>
</feature>
<dbReference type="Proteomes" id="UP000065641">
    <property type="component" value="Chromosome"/>
</dbReference>